<dbReference type="EC" id="3.2.1.1" evidence="10"/>
<dbReference type="SUPFAM" id="SSF51445">
    <property type="entry name" value="(Trans)glycosidases"/>
    <property type="match status" value="1"/>
</dbReference>
<evidence type="ECO:0000313" key="10">
    <source>
        <dbReference type="EMBL" id="RDY21023.1"/>
    </source>
</evidence>
<keyword evidence="11" id="KW-1185">Reference proteome</keyword>
<evidence type="ECO:0000259" key="9">
    <source>
        <dbReference type="SMART" id="SM00642"/>
    </source>
</evidence>
<dbReference type="RefSeq" id="WP_068912862.1">
    <property type="nucleotide sequence ID" value="NZ_MBEW02000014.1"/>
</dbReference>
<evidence type="ECO:0000256" key="3">
    <source>
        <dbReference type="ARBA" id="ARBA00022723"/>
    </source>
</evidence>
<evidence type="ECO:0000256" key="5">
    <source>
        <dbReference type="ARBA" id="ARBA00023277"/>
    </source>
</evidence>
<dbReference type="SUPFAM" id="SSF51011">
    <property type="entry name" value="Glycosyl hydrolase domain"/>
    <property type="match status" value="1"/>
</dbReference>
<evidence type="ECO:0000313" key="11">
    <source>
        <dbReference type="Proteomes" id="UP000093352"/>
    </source>
</evidence>
<dbReference type="Gene3D" id="2.40.30.140">
    <property type="match status" value="1"/>
</dbReference>
<evidence type="ECO:0000256" key="1">
    <source>
        <dbReference type="ARBA" id="ARBA00001913"/>
    </source>
</evidence>
<dbReference type="PIRSF" id="PIRSF001021">
    <property type="entry name" value="Alph-amls_thrmst"/>
    <property type="match status" value="1"/>
</dbReference>
<comment type="similarity">
    <text evidence="2">Belongs to the glycosyl hydrolase 13 family.</text>
</comment>
<dbReference type="PANTHER" id="PTHR43447">
    <property type="entry name" value="ALPHA-AMYLASE"/>
    <property type="match status" value="1"/>
</dbReference>
<protein>
    <submittedName>
        <fullName evidence="10">Alpha-amylase</fullName>
        <ecNumber evidence="10">3.2.1.1</ecNumber>
    </submittedName>
</protein>
<comment type="cofactor">
    <cofactor evidence="1">
        <name>Ca(2+)</name>
        <dbReference type="ChEBI" id="CHEBI:29108"/>
    </cofactor>
</comment>
<dbReference type="Proteomes" id="UP000093352">
    <property type="component" value="Unassembled WGS sequence"/>
</dbReference>
<keyword evidence="3 8" id="KW-0479">Metal-binding</keyword>
<dbReference type="CDD" id="cd11318">
    <property type="entry name" value="AmyAc_bac_fung_AmyA"/>
    <property type="match status" value="1"/>
</dbReference>
<dbReference type="NCBIfam" id="NF006968">
    <property type="entry name" value="PRK09441.1-1"/>
    <property type="match status" value="1"/>
</dbReference>
<dbReference type="InterPro" id="IPR006047">
    <property type="entry name" value="GH13_cat_dom"/>
</dbReference>
<gene>
    <name evidence="10" type="ORF">BBG48_007015</name>
</gene>
<dbReference type="Gene3D" id="3.20.20.80">
    <property type="entry name" value="Glycosidases"/>
    <property type="match status" value="1"/>
</dbReference>
<comment type="caution">
    <text evidence="10">The sequence shown here is derived from an EMBL/GenBank/DDBJ whole genome shotgun (WGS) entry which is preliminary data.</text>
</comment>
<evidence type="ECO:0000256" key="7">
    <source>
        <dbReference type="PIRSR" id="PIRSR001021-1"/>
    </source>
</evidence>
<dbReference type="Pfam" id="PF00128">
    <property type="entry name" value="Alpha-amylase"/>
    <property type="match status" value="1"/>
</dbReference>
<proteinExistence type="inferred from homology"/>
<keyword evidence="5" id="KW-0119">Carbohydrate metabolism</keyword>
<accession>A0A371IKN3</accession>
<dbReference type="SMART" id="SM00642">
    <property type="entry name" value="Aamy"/>
    <property type="match status" value="1"/>
</dbReference>
<dbReference type="InterPro" id="IPR013776">
    <property type="entry name" value="A-amylase_thermo"/>
</dbReference>
<reference evidence="10 11" key="1">
    <citation type="journal article" date="2016" name="Genome Announc.">
        <title>Draft Genome Sequence of Criibacterium bergeronii gen. nov., sp. nov., Strain CCRI-22567T, Isolated from a Vaginal Sample from a Woman with Bacterial Vaginosis.</title>
        <authorList>
            <person name="Maheux A.F."/>
            <person name="Berube E."/>
            <person name="Boudreau D.K."/>
            <person name="Raymond F."/>
            <person name="Corbeil J."/>
            <person name="Roy P.H."/>
            <person name="Boissinot M."/>
            <person name="Omar R.F."/>
        </authorList>
    </citation>
    <scope>NUCLEOTIDE SEQUENCE [LARGE SCALE GENOMIC DNA]</scope>
    <source>
        <strain evidence="10 11">CCRI-22567</strain>
    </source>
</reference>
<feature type="binding site" evidence="8">
    <location>
        <position position="235"/>
    </location>
    <ligand>
        <name>Ca(2+)</name>
        <dbReference type="ChEBI" id="CHEBI:29108"/>
        <label>1</label>
    </ligand>
</feature>
<feature type="binding site" evidence="8">
    <location>
        <position position="200"/>
    </location>
    <ligand>
        <name>Ca(2+)</name>
        <dbReference type="ChEBI" id="CHEBI:29108"/>
        <label>1</label>
    </ligand>
</feature>
<dbReference type="AlphaFoldDB" id="A0A371IKN3"/>
<feature type="binding site" evidence="8">
    <location>
        <position position="194"/>
    </location>
    <ligand>
        <name>Ca(2+)</name>
        <dbReference type="ChEBI" id="CHEBI:29108"/>
        <label>1</label>
    </ligand>
</feature>
<evidence type="ECO:0000256" key="2">
    <source>
        <dbReference type="ARBA" id="ARBA00008061"/>
    </source>
</evidence>
<feature type="active site" description="Proton donor" evidence="7">
    <location>
        <position position="261"/>
    </location>
</feature>
<feature type="active site" description="Nucleophile" evidence="7">
    <location>
        <position position="231"/>
    </location>
</feature>
<feature type="binding site" evidence="8">
    <location>
        <position position="202"/>
    </location>
    <ligand>
        <name>Ca(2+)</name>
        <dbReference type="ChEBI" id="CHEBI:29108"/>
        <label>2</label>
    </ligand>
</feature>
<dbReference type="InterPro" id="IPR015237">
    <property type="entry name" value="Alpha-amylase_C_pro"/>
</dbReference>
<evidence type="ECO:0000256" key="8">
    <source>
        <dbReference type="PIRSR" id="PIRSR001021-2"/>
    </source>
</evidence>
<dbReference type="InterPro" id="IPR017853">
    <property type="entry name" value="GH"/>
</dbReference>
<keyword evidence="4 10" id="KW-0378">Hydrolase</keyword>
<evidence type="ECO:0000256" key="6">
    <source>
        <dbReference type="ARBA" id="ARBA00023295"/>
    </source>
</evidence>
<keyword evidence="8" id="KW-0106">Calcium</keyword>
<keyword evidence="6 10" id="KW-0326">Glycosidase</keyword>
<dbReference type="Pfam" id="PF09154">
    <property type="entry name" value="Alpha-amy_C_pro"/>
    <property type="match status" value="1"/>
</dbReference>
<dbReference type="STRING" id="1871336.BBG48_09285"/>
<feature type="binding site" evidence="8">
    <location>
        <position position="102"/>
    </location>
    <ligand>
        <name>Ca(2+)</name>
        <dbReference type="ChEBI" id="CHEBI:29108"/>
        <label>1</label>
    </ligand>
</feature>
<dbReference type="Gene3D" id="2.60.40.1180">
    <property type="entry name" value="Golgi alpha-mannosidase II"/>
    <property type="match status" value="1"/>
</dbReference>
<dbReference type="GO" id="GO:0004556">
    <property type="term" value="F:alpha-amylase activity"/>
    <property type="evidence" value="ECO:0007669"/>
    <property type="project" value="UniProtKB-EC"/>
</dbReference>
<evidence type="ECO:0000256" key="4">
    <source>
        <dbReference type="ARBA" id="ARBA00022801"/>
    </source>
</evidence>
<name>A0A371IKN3_9FIRM</name>
<organism evidence="10 11">
    <name type="scientific">Criibacterium bergeronii</name>
    <dbReference type="NCBI Taxonomy" id="1871336"/>
    <lineage>
        <taxon>Bacteria</taxon>
        <taxon>Bacillati</taxon>
        <taxon>Bacillota</taxon>
        <taxon>Clostridia</taxon>
        <taxon>Peptostreptococcales</taxon>
        <taxon>Filifactoraceae</taxon>
        <taxon>Criibacterium</taxon>
    </lineage>
</organism>
<dbReference type="NCBIfam" id="NF006969">
    <property type="entry name" value="PRK09441.1-2"/>
    <property type="match status" value="1"/>
</dbReference>
<dbReference type="InterPro" id="IPR013780">
    <property type="entry name" value="Glyco_hydro_b"/>
</dbReference>
<dbReference type="GO" id="GO:0005509">
    <property type="term" value="F:calcium ion binding"/>
    <property type="evidence" value="ECO:0007669"/>
    <property type="project" value="InterPro"/>
</dbReference>
<dbReference type="EMBL" id="MBEW02000014">
    <property type="protein sequence ID" value="RDY21023.1"/>
    <property type="molecule type" value="Genomic_DNA"/>
</dbReference>
<dbReference type="GO" id="GO:0005975">
    <property type="term" value="P:carbohydrate metabolic process"/>
    <property type="evidence" value="ECO:0007669"/>
    <property type="project" value="InterPro"/>
</dbReference>
<feature type="domain" description="Glycosyl hydrolase family 13 catalytic" evidence="9">
    <location>
        <begin position="3"/>
        <end position="389"/>
    </location>
</feature>
<sequence length="483" mass="55826">MNGLILQAFEWYLPNDGNHYNYLKSQLDYFKELGITALWLPPFCKAFGLNDVGYGIYDLYDLGEFDQKGGIRTKYGTKEELISLIDKAHEKGIKVYGDFVLNHKAGADETQLFKAVKVDSNDRTKDIEPPKDIKGWTKFTFTGRKGKCSDFKWSFEHFSGVDYDDITKEKAIFRILGENKYWNENVSKEKGNFDYLMFADIDHDHPAVVEELKRWAKWVINETKIDGIRYDAMKHIDGAFLNDFTDFILNEVKSDMYFVGEYWENSQEKLVNFIEHTKDNIDLFDVTLHFRLFDAGWKKEKFDLRTLFDNSLESQRSMSAVTFVDNHDSQQGQALESWVVEDFKQTAYAIILLRLTGYPCVFFGDLFGIGDKSLYSGIGDKIIPLMELRRDYAYGEERLYMQEPNAIGFTRLGDEEHQGSIAVAISNNGDKFVRMNVGKNKAGKIYYDYLQNHLGEITIDENGDGDFPVYNKSVSVWVEKLNG</sequence>